<dbReference type="EnsemblProtists" id="EOD20686">
    <property type="protein sequence ID" value="EOD20686"/>
    <property type="gene ID" value="EMIHUDRAFT_241989"/>
</dbReference>
<dbReference type="AlphaFoldDB" id="A0A0D3JB01"/>
<reference evidence="1" key="2">
    <citation type="submission" date="2024-10" db="UniProtKB">
        <authorList>
            <consortium name="EnsemblProtists"/>
        </authorList>
    </citation>
    <scope>IDENTIFICATION</scope>
</reference>
<reference evidence="2" key="1">
    <citation type="journal article" date="2013" name="Nature">
        <title>Pan genome of the phytoplankton Emiliania underpins its global distribution.</title>
        <authorList>
            <person name="Read B.A."/>
            <person name="Kegel J."/>
            <person name="Klute M.J."/>
            <person name="Kuo A."/>
            <person name="Lefebvre S.C."/>
            <person name="Maumus F."/>
            <person name="Mayer C."/>
            <person name="Miller J."/>
            <person name="Monier A."/>
            <person name="Salamov A."/>
            <person name="Young J."/>
            <person name="Aguilar M."/>
            <person name="Claverie J.M."/>
            <person name="Frickenhaus S."/>
            <person name="Gonzalez K."/>
            <person name="Herman E.K."/>
            <person name="Lin Y.C."/>
            <person name="Napier J."/>
            <person name="Ogata H."/>
            <person name="Sarno A.F."/>
            <person name="Shmutz J."/>
            <person name="Schroeder D."/>
            <person name="de Vargas C."/>
            <person name="Verret F."/>
            <person name="von Dassow P."/>
            <person name="Valentin K."/>
            <person name="Van de Peer Y."/>
            <person name="Wheeler G."/>
            <person name="Dacks J.B."/>
            <person name="Delwiche C.F."/>
            <person name="Dyhrman S.T."/>
            <person name="Glockner G."/>
            <person name="John U."/>
            <person name="Richards T."/>
            <person name="Worden A.Z."/>
            <person name="Zhang X."/>
            <person name="Grigoriev I.V."/>
            <person name="Allen A.E."/>
            <person name="Bidle K."/>
            <person name="Borodovsky M."/>
            <person name="Bowler C."/>
            <person name="Brownlee C."/>
            <person name="Cock J.M."/>
            <person name="Elias M."/>
            <person name="Gladyshev V.N."/>
            <person name="Groth M."/>
            <person name="Guda C."/>
            <person name="Hadaegh A."/>
            <person name="Iglesias-Rodriguez M.D."/>
            <person name="Jenkins J."/>
            <person name="Jones B.M."/>
            <person name="Lawson T."/>
            <person name="Leese F."/>
            <person name="Lindquist E."/>
            <person name="Lobanov A."/>
            <person name="Lomsadze A."/>
            <person name="Malik S.B."/>
            <person name="Marsh M.E."/>
            <person name="Mackinder L."/>
            <person name="Mock T."/>
            <person name="Mueller-Roeber B."/>
            <person name="Pagarete A."/>
            <person name="Parker M."/>
            <person name="Probert I."/>
            <person name="Quesneville H."/>
            <person name="Raines C."/>
            <person name="Rensing S.A."/>
            <person name="Riano-Pachon D.M."/>
            <person name="Richier S."/>
            <person name="Rokitta S."/>
            <person name="Shiraiwa Y."/>
            <person name="Soanes D.M."/>
            <person name="van der Giezen M."/>
            <person name="Wahlund T.M."/>
            <person name="Williams B."/>
            <person name="Wilson W."/>
            <person name="Wolfe G."/>
            <person name="Wurch L.L."/>
        </authorList>
    </citation>
    <scope>NUCLEOTIDE SEQUENCE</scope>
</reference>
<accession>A0A0D3JB01</accession>
<sequence>MASTAARRSVPVARAYCHNWTLPQRRWRVYGQPIYNDPTALLHPYARLLEQPRVAFVPTNERPSSDHRCIDAPELTAAKVAHCESSKWDSWFASQASSFDVFVHCKFYCSKVGERETKVHIVDRIDSYDRIDTGPPYNNHQISAEIFNSETHMDNACSTRLCVVIPHHFNLDCVPRRRPAAHETAAGGTGPNGTIVVGLVGSVDDAIVHMLHNASDVHLLREPYNMKASGASRKSGSCAFFGQLDVAVAWHAWYANTKDILEGKPAERVTNPIMLNVPTVSYGGYASFRAVNHPALTCMDPACVLRRVRGLARRRRELLEAVAEQQACVHHQLSPTTMRRYYSELFEMAWRTKQVEQWRAGAYPTLQTAHGCSGCIGDHADCTSACKAEFSWAAGGTCAVPGSTDVSNCCACHH</sequence>
<dbReference type="Proteomes" id="UP000013827">
    <property type="component" value="Unassembled WGS sequence"/>
</dbReference>
<dbReference type="RefSeq" id="XP_005773115.1">
    <property type="nucleotide sequence ID" value="XM_005773058.1"/>
</dbReference>
<dbReference type="HOGENOM" id="CLU_664676_0_0_1"/>
<dbReference type="KEGG" id="ehx:EMIHUDRAFT_241989"/>
<organism evidence="1 2">
    <name type="scientific">Emiliania huxleyi (strain CCMP1516)</name>
    <dbReference type="NCBI Taxonomy" id="280463"/>
    <lineage>
        <taxon>Eukaryota</taxon>
        <taxon>Haptista</taxon>
        <taxon>Haptophyta</taxon>
        <taxon>Prymnesiophyceae</taxon>
        <taxon>Isochrysidales</taxon>
        <taxon>Noelaerhabdaceae</taxon>
        <taxon>Emiliania</taxon>
    </lineage>
</organism>
<dbReference type="PaxDb" id="2903-EOD20686"/>
<evidence type="ECO:0000313" key="2">
    <source>
        <dbReference type="Proteomes" id="UP000013827"/>
    </source>
</evidence>
<proteinExistence type="predicted"/>
<protein>
    <submittedName>
        <fullName evidence="1">Uncharacterized protein</fullName>
    </submittedName>
</protein>
<dbReference type="GeneID" id="17266230"/>
<keyword evidence="2" id="KW-1185">Reference proteome</keyword>
<evidence type="ECO:0000313" key="1">
    <source>
        <dbReference type="EnsemblProtists" id="EOD20686"/>
    </source>
</evidence>
<name>A0A0D3JB01_EMIH1</name>